<organism evidence="1 2">
    <name type="scientific">Trypanosoma rangeli</name>
    <dbReference type="NCBI Taxonomy" id="5698"/>
    <lineage>
        <taxon>Eukaryota</taxon>
        <taxon>Discoba</taxon>
        <taxon>Euglenozoa</taxon>
        <taxon>Kinetoplastea</taxon>
        <taxon>Metakinetoplastina</taxon>
        <taxon>Trypanosomatida</taxon>
        <taxon>Trypanosomatidae</taxon>
        <taxon>Trypanosoma</taxon>
        <taxon>Herpetosoma</taxon>
    </lineage>
</organism>
<sequence length="114" mass="12377">MNIRAVAMFGNASMVLLLEQHPMIYGKALVRLKRNIGRINMAGDIIGNPGEEGELGFGVPPERTSLALTCVVLLLPPYRVACHHWCGGLLPHLLFASSHLKLAVSYAREDGGSR</sequence>
<keyword evidence="2" id="KW-1185">Reference proteome</keyword>
<dbReference type="AlphaFoldDB" id="A0A3R7JTR4"/>
<comment type="caution">
    <text evidence="1">The sequence shown here is derived from an EMBL/GenBank/DDBJ whole genome shotgun (WGS) entry which is preliminary data.</text>
</comment>
<proteinExistence type="predicted"/>
<accession>A0A3R7JTR4</accession>
<dbReference type="RefSeq" id="XP_029233790.1">
    <property type="nucleotide sequence ID" value="XM_029386340.1"/>
</dbReference>
<dbReference type="EMBL" id="MKGL01000652">
    <property type="protein sequence ID" value="RNE96703.1"/>
    <property type="molecule type" value="Genomic_DNA"/>
</dbReference>
<name>A0A3R7JTR4_TRYRA</name>
<dbReference type="GeneID" id="40333605"/>
<evidence type="ECO:0000313" key="2">
    <source>
        <dbReference type="Proteomes" id="UP000283634"/>
    </source>
</evidence>
<evidence type="ECO:0000313" key="1">
    <source>
        <dbReference type="EMBL" id="RNE96703.1"/>
    </source>
</evidence>
<dbReference type="Proteomes" id="UP000283634">
    <property type="component" value="Unassembled WGS sequence"/>
</dbReference>
<reference evidence="1 2" key="1">
    <citation type="journal article" date="2018" name="BMC Genomics">
        <title>Genomic comparison of Trypanosoma conorhini and Trypanosoma rangeli to Trypanosoma cruzi strains of high and low virulence.</title>
        <authorList>
            <person name="Bradwell K.R."/>
            <person name="Koparde V.N."/>
            <person name="Matveyev A.V."/>
            <person name="Serrano M.G."/>
            <person name="Alves J.M."/>
            <person name="Parikh H."/>
            <person name="Huang B."/>
            <person name="Lee V."/>
            <person name="Espinosa-Alvarez O."/>
            <person name="Ortiz P.A."/>
            <person name="Costa-Martins A.G."/>
            <person name="Teixeira M.M."/>
            <person name="Buck G.A."/>
        </authorList>
    </citation>
    <scope>NUCLEOTIDE SEQUENCE [LARGE SCALE GENOMIC DNA]</scope>
    <source>
        <strain evidence="1 2">AM80</strain>
    </source>
</reference>
<protein>
    <submittedName>
        <fullName evidence="1">Uncharacterized protein</fullName>
    </submittedName>
</protein>
<gene>
    <name evidence="1" type="ORF">TraAM80_09672</name>
</gene>